<feature type="compositionally biased region" description="Basic and acidic residues" evidence="1">
    <location>
        <begin position="767"/>
        <end position="778"/>
    </location>
</feature>
<proteinExistence type="predicted"/>
<dbReference type="InterPro" id="IPR003343">
    <property type="entry name" value="Big_2"/>
</dbReference>
<feature type="signal peptide" evidence="2">
    <location>
        <begin position="1"/>
        <end position="25"/>
    </location>
</feature>
<dbReference type="SUPFAM" id="SSF50969">
    <property type="entry name" value="YVTN repeat-like/Quinoprotein amine dehydrogenase"/>
    <property type="match status" value="2"/>
</dbReference>
<sequence length="1410" mass="146507">MSNNKSKPWVALMLAAHLATGTVLAGASPGQAGAVEAALPGTPYTAGGAYDVSVPHVMINQVYGGGLAPAADTYASHRFIELYNPTDQDIDLTGWSLQYADRGSNAKTGPTGAWQKLDLSGTIPAHSSFLITGEASGAANPAPQLTLAAKSDLSWSGRFINNKGLKVVLMSSTELLTDVNPYLTKPPGYVDMLGTASNDEGSDIDGYETSYPSGGAEGTSKKKAVVRRDRTDSDNNKLDFAQFDYSTAAPQELAAGAPRGSIDGEWGTAADPLGLADITVPTAYEDVPYSVTFSAYGGKAPYTYSASGLPAGLQIDSTAGTLSGTPAPEAAGEYTVSVTVTDSAYAVTQRTVPFTVQAGGIKDRIRMTKIGGYSVGTTNEDGGVAEIIKYNKDNGKFYLVNGSTNPPSLDIVSLRTGQEMSKDATVNVKALSETGGFVYGDLTSVDINTATQRIAVSVQEADFAKKGRILVLDYDGALLQTYEAGVQPDMIKFTSDGRYILTADEGEPREADSAETDPHGSVTIVDTLAEDTHASVTHVKFDHPDVIDDGVLIRGAYGSPKNKILGPGSKQDALFDLEPEYITLSEDGSRAYVSLQENNAMATIDIAARSVLSVKGLGFKDWNDPRNPVDVIKDGRIHMENVPFQGVYMPDGISSYTVNGATYLLSANEGDGTEWDFRENVSTVKDLKGSLTAGSAAARFLEGKTAYDKVEAVSGIRPDGIYMFGARSFSIWNTTGMTQVYDSGSDFEQITAQRLPNHFNTSNSKTAPDDRSAKKGPEPEGITLGKVGDRILAFVGLERIGGIMTYDVTNPAHAGFVNYTNTRDFTLQDPLATDTGPEGIEFIPASDSPTGLPLLLVASEVGGTVAVLQIEEPQLTLDQPELALKVGGSPAQLKVQVTPSDAEAEITWSSSNPAAAAVSSSGIVTPVAPGSTRITAATASGYGTAFSEVTVTAADSVDSGGGTDHDDSDESSDGGSSSASGGGVSAGGTAPIGSAPVVTSNGNSQVLVTLSAAPDGAGKASISAGQVNELLKAVEQAAAEGKSAGIVFKVTGGDSTTRALQLAVPGAAFAAIAKSKAAQLTVSTALGSLAFDRTALAAIPSAGEDEDVTVGIAREEQGTLSAGLPEAAREAGETIGPAIGSRPVFTYTVVSGRANVSAFGGGKVNIHMPYQAAAGEGPDSLVGYRLTGDSLEVLPYSFYDAAADTLILRVDHLSRYAAGYNPLHFEDMGSSFARPHTSFLAARGIVNGTLPQMFSPQAPVTRADLAVMLARMAGAGQGTAQGTSFADVPADAYYAAAVQWAVDTGITDGVRETEFAPQAPVTREQMAAMLVRYASAMKHALPRTAFAVPFADQSSIPAYAQDASQALQQAGIVEGKSYTDRTGSFFAGADAVTREEAAKMLSMLLKRTIQ</sequence>
<dbReference type="InterPro" id="IPR052956">
    <property type="entry name" value="Mesenchyme-surface_protein"/>
</dbReference>
<dbReference type="Pfam" id="PF00395">
    <property type="entry name" value="SLH"/>
    <property type="match status" value="3"/>
</dbReference>
<dbReference type="InterPro" id="IPR036415">
    <property type="entry name" value="Lamin_tail_dom_sf"/>
</dbReference>
<feature type="domain" description="SLH" evidence="3">
    <location>
        <begin position="1220"/>
        <end position="1280"/>
    </location>
</feature>
<dbReference type="GO" id="GO:0016020">
    <property type="term" value="C:membrane"/>
    <property type="evidence" value="ECO:0007669"/>
    <property type="project" value="InterPro"/>
</dbReference>
<dbReference type="SMART" id="SM00635">
    <property type="entry name" value="BID_2"/>
    <property type="match status" value="1"/>
</dbReference>
<feature type="domain" description="SLH" evidence="3">
    <location>
        <begin position="1281"/>
        <end position="1344"/>
    </location>
</feature>
<dbReference type="PROSITE" id="PS51841">
    <property type="entry name" value="LTD"/>
    <property type="match status" value="1"/>
</dbReference>
<feature type="domain" description="LTD" evidence="4">
    <location>
        <begin position="43"/>
        <end position="213"/>
    </location>
</feature>
<reference evidence="5" key="1">
    <citation type="submission" date="2011-07" db="EMBL/GenBank/DDBJ databases">
        <title>Some potential microbial weathering related gene sequences of Bacillus mucilaginosus.</title>
        <authorList>
            <person name="Lian B."/>
            <person name="Xiao B."/>
        </authorList>
    </citation>
    <scope>NUCLEOTIDE SEQUENCE</scope>
    <source>
        <strain evidence="5">K02</strain>
    </source>
</reference>
<dbReference type="Gene3D" id="2.60.40.10">
    <property type="entry name" value="Immunoglobulins"/>
    <property type="match status" value="1"/>
</dbReference>
<dbReference type="InterPro" id="IPR013783">
    <property type="entry name" value="Ig-like_fold"/>
</dbReference>
<evidence type="ECO:0000313" key="5">
    <source>
        <dbReference type="EMBL" id="AFK65417.1"/>
    </source>
</evidence>
<dbReference type="Pfam" id="PF00932">
    <property type="entry name" value="LTD"/>
    <property type="match status" value="1"/>
</dbReference>
<dbReference type="SUPFAM" id="SSF49313">
    <property type="entry name" value="Cadherin-like"/>
    <property type="match status" value="1"/>
</dbReference>
<dbReference type="PROSITE" id="PS51272">
    <property type="entry name" value="SLH"/>
    <property type="match status" value="3"/>
</dbReference>
<feature type="compositionally biased region" description="Polar residues" evidence="1">
    <location>
        <begin position="755"/>
        <end position="766"/>
    </location>
</feature>
<dbReference type="InterPro" id="IPR011044">
    <property type="entry name" value="Quino_amine_DH_bsu"/>
</dbReference>
<feature type="domain" description="SLH" evidence="3">
    <location>
        <begin position="1347"/>
        <end position="1410"/>
    </location>
</feature>
<dbReference type="SUPFAM" id="SSF74853">
    <property type="entry name" value="Lamin A/C globular tail domain"/>
    <property type="match status" value="1"/>
</dbReference>
<dbReference type="InterPro" id="IPR001119">
    <property type="entry name" value="SLH_dom"/>
</dbReference>
<dbReference type="EMBL" id="JN225223">
    <property type="protein sequence ID" value="AFK65417.1"/>
    <property type="molecule type" value="Genomic_DNA"/>
</dbReference>
<feature type="region of interest" description="Disordered" evidence="1">
    <location>
        <begin position="755"/>
        <end position="782"/>
    </location>
</feature>
<dbReference type="Pfam" id="PF22494">
    <property type="entry name" value="choice_anch_I"/>
    <property type="match status" value="1"/>
</dbReference>
<feature type="chain" id="PRO_5038616645" evidence="2">
    <location>
        <begin position="26"/>
        <end position="1410"/>
    </location>
</feature>
<feature type="region of interest" description="Disordered" evidence="1">
    <location>
        <begin position="955"/>
        <end position="996"/>
    </location>
</feature>
<feature type="region of interest" description="Disordered" evidence="1">
    <location>
        <begin position="196"/>
        <end position="231"/>
    </location>
</feature>
<dbReference type="InterPro" id="IPR008964">
    <property type="entry name" value="Invasin/intimin_cell_adhesion"/>
</dbReference>
<evidence type="ECO:0000259" key="4">
    <source>
        <dbReference type="PROSITE" id="PS51841"/>
    </source>
</evidence>
<dbReference type="PANTHER" id="PTHR46928:SF1">
    <property type="entry name" value="MESENCHYME-SPECIFIC CELL SURFACE GLYCOPROTEIN"/>
    <property type="match status" value="1"/>
</dbReference>
<dbReference type="NCBIfam" id="NF038117">
    <property type="entry name" value="choice_anch_I"/>
    <property type="match status" value="1"/>
</dbReference>
<dbReference type="Gene3D" id="2.60.40.1080">
    <property type="match status" value="1"/>
</dbReference>
<dbReference type="InterPro" id="IPR015919">
    <property type="entry name" value="Cadherin-like_sf"/>
</dbReference>
<dbReference type="Pfam" id="PF02368">
    <property type="entry name" value="Big_2"/>
    <property type="match status" value="1"/>
</dbReference>
<dbReference type="SUPFAM" id="SSF49373">
    <property type="entry name" value="Invasin/intimin cell-adhesion fragments"/>
    <property type="match status" value="1"/>
</dbReference>
<evidence type="ECO:0000256" key="1">
    <source>
        <dbReference type="SAM" id="MobiDB-lite"/>
    </source>
</evidence>
<protein>
    <submittedName>
        <fullName evidence="5">Ig domain-containing protein</fullName>
    </submittedName>
</protein>
<keyword evidence="2" id="KW-0732">Signal</keyword>
<dbReference type="InterPro" id="IPR055188">
    <property type="entry name" value="Choice_anch_I"/>
</dbReference>
<evidence type="ECO:0000256" key="2">
    <source>
        <dbReference type="SAM" id="SignalP"/>
    </source>
</evidence>
<accession>V9IRM2</accession>
<organism evidence="5">
    <name type="scientific">Paenibacillus mucilaginosus K02</name>
    <dbReference type="NCBI Taxonomy" id="997761"/>
    <lineage>
        <taxon>Bacteria</taxon>
        <taxon>Bacillati</taxon>
        <taxon>Bacillota</taxon>
        <taxon>Bacilli</taxon>
        <taxon>Bacillales</taxon>
        <taxon>Paenibacillaceae</taxon>
        <taxon>Paenibacillus</taxon>
    </lineage>
</organism>
<dbReference type="Pfam" id="PF05345">
    <property type="entry name" value="He_PIG"/>
    <property type="match status" value="1"/>
</dbReference>
<dbReference type="InterPro" id="IPR001322">
    <property type="entry name" value="Lamin_tail_dom"/>
</dbReference>
<name>V9IRM2_9BACL</name>
<dbReference type="GO" id="GO:0005509">
    <property type="term" value="F:calcium ion binding"/>
    <property type="evidence" value="ECO:0007669"/>
    <property type="project" value="InterPro"/>
</dbReference>
<dbReference type="PANTHER" id="PTHR46928">
    <property type="entry name" value="MESENCHYME-SPECIFIC CELL SURFACE GLYCOPROTEIN"/>
    <property type="match status" value="1"/>
</dbReference>
<evidence type="ECO:0000259" key="3">
    <source>
        <dbReference type="PROSITE" id="PS51272"/>
    </source>
</evidence>
<dbReference type="Gene3D" id="2.60.40.1260">
    <property type="entry name" value="Lamin Tail domain"/>
    <property type="match status" value="1"/>
</dbReference>